<comment type="caution">
    <text evidence="2">The sequence shown here is derived from an EMBL/GenBank/DDBJ whole genome shotgun (WGS) entry which is preliminary data.</text>
</comment>
<reference evidence="2" key="1">
    <citation type="journal article" date="2014" name="Int. J. Syst. Evol. Microbiol.">
        <title>Complete genome sequence of Corynebacterium casei LMG S-19264T (=DSM 44701T), isolated from a smear-ripened cheese.</title>
        <authorList>
            <consortium name="US DOE Joint Genome Institute (JGI-PGF)"/>
            <person name="Walter F."/>
            <person name="Albersmeier A."/>
            <person name="Kalinowski J."/>
            <person name="Ruckert C."/>
        </authorList>
    </citation>
    <scope>NUCLEOTIDE SEQUENCE</scope>
    <source>
        <strain evidence="2">CGMCC 4.3508</strain>
    </source>
</reference>
<dbReference type="Proteomes" id="UP000638263">
    <property type="component" value="Unassembled WGS sequence"/>
</dbReference>
<name>A0A917R6N5_9NOCA</name>
<evidence type="ECO:0000313" key="2">
    <source>
        <dbReference type="EMBL" id="GGK92648.1"/>
    </source>
</evidence>
<sequence length="73" mass="7204">MVRNRYFSGHCLKSAAREGDSAGLEEAGTGSRPEPAGGVLGGADIPGRLSGGTDTVPRPVIGSGAVLIANGDP</sequence>
<organism evidence="2 3">
    <name type="scientific">Nocardia jinanensis</name>
    <dbReference type="NCBI Taxonomy" id="382504"/>
    <lineage>
        <taxon>Bacteria</taxon>
        <taxon>Bacillati</taxon>
        <taxon>Actinomycetota</taxon>
        <taxon>Actinomycetes</taxon>
        <taxon>Mycobacteriales</taxon>
        <taxon>Nocardiaceae</taxon>
        <taxon>Nocardia</taxon>
    </lineage>
</organism>
<proteinExistence type="predicted"/>
<dbReference type="AlphaFoldDB" id="A0A917R6N5"/>
<keyword evidence="3" id="KW-1185">Reference proteome</keyword>
<gene>
    <name evidence="2" type="ORF">GCM10011588_03930</name>
</gene>
<protein>
    <submittedName>
        <fullName evidence="2">Uncharacterized protein</fullName>
    </submittedName>
</protein>
<feature type="region of interest" description="Disordered" evidence="1">
    <location>
        <begin position="16"/>
        <end position="57"/>
    </location>
</feature>
<reference evidence="2" key="2">
    <citation type="submission" date="2020-09" db="EMBL/GenBank/DDBJ databases">
        <authorList>
            <person name="Sun Q."/>
            <person name="Zhou Y."/>
        </authorList>
    </citation>
    <scope>NUCLEOTIDE SEQUENCE</scope>
    <source>
        <strain evidence="2">CGMCC 4.3508</strain>
    </source>
</reference>
<evidence type="ECO:0000313" key="3">
    <source>
        <dbReference type="Proteomes" id="UP000638263"/>
    </source>
</evidence>
<evidence type="ECO:0000256" key="1">
    <source>
        <dbReference type="SAM" id="MobiDB-lite"/>
    </source>
</evidence>
<dbReference type="EMBL" id="BMMH01000001">
    <property type="protein sequence ID" value="GGK92648.1"/>
    <property type="molecule type" value="Genomic_DNA"/>
</dbReference>
<accession>A0A917R6N5</accession>